<dbReference type="InterPro" id="IPR010916">
    <property type="entry name" value="TonB_box_CS"/>
</dbReference>
<keyword evidence="7" id="KW-0406">Ion transport</keyword>
<dbReference type="InterPro" id="IPR012910">
    <property type="entry name" value="Plug_dom"/>
</dbReference>
<evidence type="ECO:0000259" key="16">
    <source>
        <dbReference type="Pfam" id="PF07715"/>
    </source>
</evidence>
<evidence type="ECO:0000256" key="11">
    <source>
        <dbReference type="PROSITE-ProRule" id="PRU01360"/>
    </source>
</evidence>
<dbReference type="KEGG" id="pmaw:MACH26_23850"/>
<dbReference type="EMBL" id="AP027272">
    <property type="protein sequence ID" value="BDX06864.1"/>
    <property type="molecule type" value="Genomic_DNA"/>
</dbReference>
<dbReference type="InterPro" id="IPR000531">
    <property type="entry name" value="Beta-barrel_TonB"/>
</dbReference>
<evidence type="ECO:0000256" key="12">
    <source>
        <dbReference type="PROSITE-ProRule" id="PRU10143"/>
    </source>
</evidence>
<sequence length="770" mass="83972">MIKKSAIAVALQCALLSLGAQAQEQEAEDNSGLETITVKAQKRTQSIQDVPISISALNGEKFEAIFSGGDDILSLAARAPGLNAESSNGRVAPRFYLRGLGNTDFDLAASQPVSIIMDDVVKENVILKSFPLFDIEQVEVLRGPQGSLFGRNTTAGIVKFDTRKPTEDFEAFVEASVATMDTFNLEAAVGGGLTDNVSGRFSLLSQNRGDWIDNGWTGENDAMGGFNELAWRGQLLWDVNMDTSVLLQAYGRDLDGTASIFRANALSTGSNDFNQNYDRDVVYYDADLDGDGRQDRNPQNYENTGVTLRIDHELNSNITLTSITDYNVAEGDSLGDIDGGVIVPTDDVSIVPAGLTYAEYDNFGPNISFPGFIPFGAVTQDRLDDLHQFTHEVRLVESGPDDLDWTIGAYVFDAEFDVTSIDGFFGATTVTHSNQSWAIFGQVAYDMTDDTTLTVGLNYTNDEKQLSVGDQNVNGFAVVIGAASVQKYPDLQVDDSQLSGDISINHTINRDVSVYARAAVGFRAPTIQGRDVAFEAAPSVADSETVTSFEVGFKADLLDRVLRLNGALYHYEVEDMQFSAIGGDGNFTRLINADNGIGQGFEVEATWLAAEGLTLTAGYSYNDTEIDDPDLRVSPGCGAGQCTLLDPTDSNGLAIVDGNPFPQAPESNFSFTARYAFEIESGEIFAYTDWVYMGETNIFLYDSVEFTTDSQFEGGLRIGYENFDSQYTVTLFGRNITDEENLRGAIDFNNLTVIDNNPRVWGVEFRKEFY</sequence>
<reference evidence="17" key="1">
    <citation type="submission" date="2023-01" db="EMBL/GenBank/DDBJ databases">
        <title>Complete genome sequence of Planctobacterium marinum strain Dej080120_11.</title>
        <authorList>
            <person name="Ueki S."/>
            <person name="Maruyama F."/>
        </authorList>
    </citation>
    <scope>NUCLEOTIDE SEQUENCE</scope>
    <source>
        <strain evidence="17">Dej080120_11</strain>
    </source>
</reference>
<keyword evidence="18" id="KW-1185">Reference proteome</keyword>
<evidence type="ECO:0000313" key="18">
    <source>
        <dbReference type="Proteomes" id="UP001333710"/>
    </source>
</evidence>
<keyword evidence="14" id="KW-0732">Signal</keyword>
<evidence type="ECO:0000259" key="15">
    <source>
        <dbReference type="Pfam" id="PF00593"/>
    </source>
</evidence>
<dbReference type="GO" id="GO:0006826">
    <property type="term" value="P:iron ion transport"/>
    <property type="evidence" value="ECO:0007669"/>
    <property type="project" value="UniProtKB-KW"/>
</dbReference>
<keyword evidence="3 11" id="KW-1134">Transmembrane beta strand</keyword>
<keyword evidence="6" id="KW-0408">Iron</keyword>
<dbReference type="Pfam" id="PF00593">
    <property type="entry name" value="TonB_dep_Rec_b-barrel"/>
    <property type="match status" value="1"/>
</dbReference>
<evidence type="ECO:0000256" key="1">
    <source>
        <dbReference type="ARBA" id="ARBA00004571"/>
    </source>
</evidence>
<dbReference type="Gene3D" id="2.40.170.20">
    <property type="entry name" value="TonB-dependent receptor, beta-barrel domain"/>
    <property type="match status" value="1"/>
</dbReference>
<feature type="chain" id="PRO_5041378428" evidence="14">
    <location>
        <begin position="23"/>
        <end position="770"/>
    </location>
</feature>
<evidence type="ECO:0000256" key="14">
    <source>
        <dbReference type="SAM" id="SignalP"/>
    </source>
</evidence>
<feature type="short sequence motif" description="TonB box" evidence="12">
    <location>
        <begin position="35"/>
        <end position="41"/>
    </location>
</feature>
<evidence type="ECO:0000313" key="17">
    <source>
        <dbReference type="EMBL" id="BDX06864.1"/>
    </source>
</evidence>
<comment type="similarity">
    <text evidence="11 13">Belongs to the TonB-dependent receptor family.</text>
</comment>
<gene>
    <name evidence="17" type="ORF">MACH26_23850</name>
</gene>
<keyword evidence="10 11" id="KW-0998">Cell outer membrane</keyword>
<accession>A0AA48HKF4</accession>
<name>A0AA48HKF4_9ALTE</name>
<dbReference type="PANTHER" id="PTHR32552:SF81">
    <property type="entry name" value="TONB-DEPENDENT OUTER MEMBRANE RECEPTOR"/>
    <property type="match status" value="1"/>
</dbReference>
<organism evidence="17 18">
    <name type="scientific">Planctobacterium marinum</name>
    <dbReference type="NCBI Taxonomy" id="1631968"/>
    <lineage>
        <taxon>Bacteria</taxon>
        <taxon>Pseudomonadati</taxon>
        <taxon>Pseudomonadota</taxon>
        <taxon>Gammaproteobacteria</taxon>
        <taxon>Alteromonadales</taxon>
        <taxon>Alteromonadaceae</taxon>
        <taxon>Planctobacterium</taxon>
    </lineage>
</organism>
<evidence type="ECO:0000256" key="7">
    <source>
        <dbReference type="ARBA" id="ARBA00023065"/>
    </source>
</evidence>
<feature type="domain" description="TonB-dependent receptor-like beta-barrel" evidence="15">
    <location>
        <begin position="261"/>
        <end position="736"/>
    </location>
</feature>
<dbReference type="InterPro" id="IPR039426">
    <property type="entry name" value="TonB-dep_rcpt-like"/>
</dbReference>
<dbReference type="Pfam" id="PF07715">
    <property type="entry name" value="Plug"/>
    <property type="match status" value="1"/>
</dbReference>
<protein>
    <submittedName>
        <fullName evidence="17">TonB-dependent receptor</fullName>
    </submittedName>
</protein>
<evidence type="ECO:0000256" key="6">
    <source>
        <dbReference type="ARBA" id="ARBA00023004"/>
    </source>
</evidence>
<keyword evidence="17" id="KW-0675">Receptor</keyword>
<evidence type="ECO:0000256" key="10">
    <source>
        <dbReference type="ARBA" id="ARBA00023237"/>
    </source>
</evidence>
<comment type="subcellular location">
    <subcellularLocation>
        <location evidence="1 11">Cell outer membrane</location>
        <topology evidence="1 11">Multi-pass membrane protein</topology>
    </subcellularLocation>
</comment>
<keyword evidence="4" id="KW-0410">Iron transport</keyword>
<evidence type="ECO:0000256" key="9">
    <source>
        <dbReference type="ARBA" id="ARBA00023136"/>
    </source>
</evidence>
<dbReference type="Proteomes" id="UP001333710">
    <property type="component" value="Chromosome"/>
</dbReference>
<evidence type="ECO:0000256" key="4">
    <source>
        <dbReference type="ARBA" id="ARBA00022496"/>
    </source>
</evidence>
<keyword evidence="9 11" id="KW-0472">Membrane</keyword>
<dbReference type="SUPFAM" id="SSF56935">
    <property type="entry name" value="Porins"/>
    <property type="match status" value="1"/>
</dbReference>
<evidence type="ECO:0000256" key="3">
    <source>
        <dbReference type="ARBA" id="ARBA00022452"/>
    </source>
</evidence>
<dbReference type="PROSITE" id="PS52016">
    <property type="entry name" value="TONB_DEPENDENT_REC_3"/>
    <property type="match status" value="1"/>
</dbReference>
<dbReference type="InterPro" id="IPR036942">
    <property type="entry name" value="Beta-barrel_TonB_sf"/>
</dbReference>
<keyword evidence="2 11" id="KW-0813">Transport</keyword>
<dbReference type="AlphaFoldDB" id="A0AA48HKF4"/>
<proteinExistence type="inferred from homology"/>
<dbReference type="PROSITE" id="PS00430">
    <property type="entry name" value="TONB_DEPENDENT_REC_1"/>
    <property type="match status" value="1"/>
</dbReference>
<feature type="domain" description="TonB-dependent receptor plug" evidence="16">
    <location>
        <begin position="47"/>
        <end position="157"/>
    </location>
</feature>
<keyword evidence="8 12" id="KW-0798">TonB box</keyword>
<keyword evidence="5 11" id="KW-0812">Transmembrane</keyword>
<dbReference type="GO" id="GO:0009279">
    <property type="term" value="C:cell outer membrane"/>
    <property type="evidence" value="ECO:0007669"/>
    <property type="project" value="UniProtKB-SubCell"/>
</dbReference>
<dbReference type="RefSeq" id="WP_338292861.1">
    <property type="nucleotide sequence ID" value="NZ_AP027272.1"/>
</dbReference>
<evidence type="ECO:0000256" key="13">
    <source>
        <dbReference type="RuleBase" id="RU003357"/>
    </source>
</evidence>
<feature type="signal peptide" evidence="14">
    <location>
        <begin position="1"/>
        <end position="22"/>
    </location>
</feature>
<evidence type="ECO:0000256" key="2">
    <source>
        <dbReference type="ARBA" id="ARBA00022448"/>
    </source>
</evidence>
<evidence type="ECO:0000256" key="5">
    <source>
        <dbReference type="ARBA" id="ARBA00022692"/>
    </source>
</evidence>
<dbReference type="PANTHER" id="PTHR32552">
    <property type="entry name" value="FERRICHROME IRON RECEPTOR-RELATED"/>
    <property type="match status" value="1"/>
</dbReference>
<evidence type="ECO:0000256" key="8">
    <source>
        <dbReference type="ARBA" id="ARBA00023077"/>
    </source>
</evidence>